<dbReference type="Proteomes" id="UP000267418">
    <property type="component" value="Unassembled WGS sequence"/>
</dbReference>
<accession>A0A431TNM9</accession>
<evidence type="ECO:0000313" key="1">
    <source>
        <dbReference type="EMBL" id="RTQ35311.1"/>
    </source>
</evidence>
<dbReference type="EMBL" id="RXOE01000002">
    <property type="protein sequence ID" value="RTQ35311.1"/>
    <property type="molecule type" value="Genomic_DNA"/>
</dbReference>
<dbReference type="OrthoDB" id="3281078at2"/>
<comment type="caution">
    <text evidence="1">The sequence shown here is derived from an EMBL/GenBank/DDBJ whole genome shotgun (WGS) entry which is preliminary data.</text>
</comment>
<proteinExistence type="predicted"/>
<dbReference type="RefSeq" id="WP_093198596.1">
    <property type="nucleotide sequence ID" value="NZ_RXOE01000002.1"/>
</dbReference>
<dbReference type="AlphaFoldDB" id="A0A431TNM9"/>
<protein>
    <submittedName>
        <fullName evidence="1">SMI1/KNR4 family protein</fullName>
    </submittedName>
</protein>
<reference evidence="1 2" key="1">
    <citation type="submission" date="2018-12" db="EMBL/GenBank/DDBJ databases">
        <title>The genome of Variovorax gossypii DSM 100435.</title>
        <authorList>
            <person name="Gao J."/>
            <person name="Sun J."/>
        </authorList>
    </citation>
    <scope>NUCLEOTIDE SEQUENCE [LARGE SCALE GENOMIC DNA]</scope>
    <source>
        <strain evidence="1 2">DSM 100435</strain>
    </source>
</reference>
<gene>
    <name evidence="1" type="ORF">EJP69_13100</name>
</gene>
<name>A0A431TNM9_9BURK</name>
<keyword evidence="2" id="KW-1185">Reference proteome</keyword>
<evidence type="ECO:0000313" key="2">
    <source>
        <dbReference type="Proteomes" id="UP000267418"/>
    </source>
</evidence>
<organism evidence="1 2">
    <name type="scientific">Variovorax gossypii</name>
    <dbReference type="NCBI Taxonomy" id="1679495"/>
    <lineage>
        <taxon>Bacteria</taxon>
        <taxon>Pseudomonadati</taxon>
        <taxon>Pseudomonadota</taxon>
        <taxon>Betaproteobacteria</taxon>
        <taxon>Burkholderiales</taxon>
        <taxon>Comamonadaceae</taxon>
        <taxon>Variovorax</taxon>
    </lineage>
</organism>
<sequence>MNDIRFTTDELSTLREHGIVLFAERVIFDAQPPMPSQQIEAVQALCSGPLPEALVALWQETAGGRLDYDLSLEMNGNLEGISWNELFWDGSDGYHDLQGWIEHEQELAQEAAEENGTPWTGKLTHLPFGGFEYTDRIYAVVEPGAGHGQIVAWKKGLPPAWTHALHEDSVNTVAPDLRGAFAALRLDEDPLAPTGDYFSGQTLLGYLDDRHQDHGLDLDLMDKVVTFYCRAVVDWRTPLAEGTLRHQPQLARVALRHAIATDDAKLVAELAAAGVDFDGPQQGSALATDVAVSHGAFAAAAALVRAGAPVAADALRNIDGQISPELTSALLDNGAEPNVAAIVKCAACGAPASAHLIADACAKAGIDVAPAFVAERDAMLLDLEGSLAKMQGGKYGHYLGQEGLAERIDHLQTFRL</sequence>